<dbReference type="Proteomes" id="UP001300763">
    <property type="component" value="Unassembled WGS sequence"/>
</dbReference>
<dbReference type="InterPro" id="IPR030391">
    <property type="entry name" value="MeTrfase_TrmA_CS"/>
</dbReference>
<name>A0ABT5SMP1_9PSEU</name>
<accession>A0ABT5SMP1</accession>
<dbReference type="PANTHER" id="PTHR11061:SF30">
    <property type="entry name" value="TRNA (URACIL(54)-C(5))-METHYLTRANSFERASE"/>
    <property type="match status" value="1"/>
</dbReference>
<protein>
    <submittedName>
        <fullName evidence="7">TRAM domain-containing protein</fullName>
    </submittedName>
</protein>
<evidence type="ECO:0000313" key="8">
    <source>
        <dbReference type="Proteomes" id="UP001300763"/>
    </source>
</evidence>
<dbReference type="PANTHER" id="PTHR11061">
    <property type="entry name" value="RNA M5U METHYLTRANSFERASE"/>
    <property type="match status" value="1"/>
</dbReference>
<comment type="similarity">
    <text evidence="4">Belongs to the class I-like SAM-binding methyltransferase superfamily. RNA M5U methyltransferase family.</text>
</comment>
<evidence type="ECO:0000259" key="6">
    <source>
        <dbReference type="PROSITE" id="PS50926"/>
    </source>
</evidence>
<sequence length="416" mass="43210">MSAVGSPGEALDWTDRLLEVDVGPVAHGGHCVARHEGRVVFVRHALPGERVRVVVTEDNGGSFCRADAVGVLEASPDRVEPACAWAGPGGCGGCDWQHATPAAQRRLKAAVVAEQLARLAGIEREVTVEELPGGPLDWRTRMRMAVTDDGRPGLRVHRSHEVLPVGDCPIAAPGALLPVLERAWTPTAEVEVVRDAEGEVHAAELFEGARHPEIGSDTAHERAAGRTWALPPAAFWQVHPHAADAVVDAVVEGVGDLAPGACAWDLYGGAGLIAAPLAERVGPEGRVVLVESDPDATAAAGACLADLPAVQVVRSRVEKVLGDGGKRSSTRGGSSLPGPPDVIVADPPRKGLGRGLAGQLAEQGAARIVLVACDPAALARDVAALAEHGYRLDALRAFDAFPMTHHVECVATLLAA</sequence>
<evidence type="ECO:0000256" key="4">
    <source>
        <dbReference type="PROSITE-ProRule" id="PRU01024"/>
    </source>
</evidence>
<feature type="binding site" evidence="4">
    <location>
        <position position="237"/>
    </location>
    <ligand>
        <name>S-adenosyl-L-methionine</name>
        <dbReference type="ChEBI" id="CHEBI:59789"/>
    </ligand>
</feature>
<dbReference type="EMBL" id="JAQZAO010000001">
    <property type="protein sequence ID" value="MDD7964108.1"/>
    <property type="molecule type" value="Genomic_DNA"/>
</dbReference>
<dbReference type="SUPFAM" id="SSF50249">
    <property type="entry name" value="Nucleic acid-binding proteins"/>
    <property type="match status" value="1"/>
</dbReference>
<dbReference type="PROSITE" id="PS01231">
    <property type="entry name" value="TRMA_2"/>
    <property type="match status" value="1"/>
</dbReference>
<dbReference type="InterPro" id="IPR010280">
    <property type="entry name" value="U5_MeTrfase_fam"/>
</dbReference>
<evidence type="ECO:0000256" key="5">
    <source>
        <dbReference type="SAM" id="MobiDB-lite"/>
    </source>
</evidence>
<dbReference type="Pfam" id="PF01938">
    <property type="entry name" value="TRAM"/>
    <property type="match status" value="1"/>
</dbReference>
<feature type="active site" description="Nucleophile" evidence="4">
    <location>
        <position position="373"/>
    </location>
</feature>
<evidence type="ECO:0000313" key="7">
    <source>
        <dbReference type="EMBL" id="MDD7964108.1"/>
    </source>
</evidence>
<evidence type="ECO:0000256" key="3">
    <source>
        <dbReference type="ARBA" id="ARBA00022691"/>
    </source>
</evidence>
<dbReference type="InterPro" id="IPR012340">
    <property type="entry name" value="NA-bd_OB-fold"/>
</dbReference>
<gene>
    <name evidence="7" type="ORF">PGB27_01985</name>
</gene>
<dbReference type="Pfam" id="PF05958">
    <property type="entry name" value="tRNA_U5-meth_tr"/>
    <property type="match status" value="1"/>
</dbReference>
<dbReference type="InterPro" id="IPR029063">
    <property type="entry name" value="SAM-dependent_MTases_sf"/>
</dbReference>
<dbReference type="PROSITE" id="PS51687">
    <property type="entry name" value="SAM_MT_RNA_M5U"/>
    <property type="match status" value="1"/>
</dbReference>
<dbReference type="Gene3D" id="3.40.50.150">
    <property type="entry name" value="Vaccinia Virus protein VP39"/>
    <property type="match status" value="1"/>
</dbReference>
<feature type="domain" description="TRAM" evidence="6">
    <location>
        <begin position="11"/>
        <end position="70"/>
    </location>
</feature>
<feature type="binding site" evidence="4">
    <location>
        <position position="291"/>
    </location>
    <ligand>
        <name>S-adenosyl-L-methionine</name>
        <dbReference type="ChEBI" id="CHEBI:59789"/>
    </ligand>
</feature>
<dbReference type="PROSITE" id="PS50926">
    <property type="entry name" value="TRAM"/>
    <property type="match status" value="1"/>
</dbReference>
<evidence type="ECO:0000256" key="1">
    <source>
        <dbReference type="ARBA" id="ARBA00022603"/>
    </source>
</evidence>
<keyword evidence="3 4" id="KW-0949">S-adenosyl-L-methionine</keyword>
<feature type="binding site" evidence="4">
    <location>
        <position position="346"/>
    </location>
    <ligand>
        <name>S-adenosyl-L-methionine</name>
        <dbReference type="ChEBI" id="CHEBI:59789"/>
    </ligand>
</feature>
<reference evidence="7 8" key="1">
    <citation type="submission" date="2023-02" db="EMBL/GenBank/DDBJ databases">
        <title>Genome sequencing required for Actinomycetospora new species description.</title>
        <authorList>
            <person name="Saimee Y."/>
            <person name="Duangmal K."/>
        </authorList>
    </citation>
    <scope>NUCLEOTIDE SEQUENCE [LARGE SCALE GENOMIC DNA]</scope>
    <source>
        <strain evidence="7 8">DW7H6</strain>
    </source>
</reference>
<dbReference type="Gene3D" id="2.40.50.140">
    <property type="entry name" value="Nucleic acid-binding proteins"/>
    <property type="match status" value="1"/>
</dbReference>
<feature type="binding site" evidence="4">
    <location>
        <position position="267"/>
    </location>
    <ligand>
        <name>S-adenosyl-L-methionine</name>
        <dbReference type="ChEBI" id="CHEBI:59789"/>
    </ligand>
</feature>
<comment type="caution">
    <text evidence="7">The sequence shown here is derived from an EMBL/GenBank/DDBJ whole genome shotgun (WGS) entry which is preliminary data.</text>
</comment>
<dbReference type="InterPro" id="IPR002792">
    <property type="entry name" value="TRAM_dom"/>
</dbReference>
<evidence type="ECO:0000256" key="2">
    <source>
        <dbReference type="ARBA" id="ARBA00022679"/>
    </source>
</evidence>
<dbReference type="RefSeq" id="WP_274198655.1">
    <property type="nucleotide sequence ID" value="NZ_JAQZAO010000001.1"/>
</dbReference>
<keyword evidence="2 4" id="KW-0808">Transferase</keyword>
<dbReference type="SUPFAM" id="SSF53335">
    <property type="entry name" value="S-adenosyl-L-methionine-dependent methyltransferases"/>
    <property type="match status" value="1"/>
</dbReference>
<proteinExistence type="inferred from homology"/>
<keyword evidence="1 4" id="KW-0489">Methyltransferase</keyword>
<organism evidence="7 8">
    <name type="scientific">Actinomycetospora lemnae</name>
    <dbReference type="NCBI Taxonomy" id="3019891"/>
    <lineage>
        <taxon>Bacteria</taxon>
        <taxon>Bacillati</taxon>
        <taxon>Actinomycetota</taxon>
        <taxon>Actinomycetes</taxon>
        <taxon>Pseudonocardiales</taxon>
        <taxon>Pseudonocardiaceae</taxon>
        <taxon>Actinomycetospora</taxon>
    </lineage>
</organism>
<keyword evidence="8" id="KW-1185">Reference proteome</keyword>
<feature type="region of interest" description="Disordered" evidence="5">
    <location>
        <begin position="321"/>
        <end position="342"/>
    </location>
</feature>